<gene>
    <name evidence="1" type="ORF">DFQ12_4113</name>
</gene>
<proteinExistence type="predicted"/>
<sequence length="31" mass="3595">MDTKYIEFKQIIVKIKQPDHNAPKATILTPL</sequence>
<evidence type="ECO:0000313" key="2">
    <source>
        <dbReference type="Proteomes" id="UP000286246"/>
    </source>
</evidence>
<dbReference type="EMBL" id="RAPY01000004">
    <property type="protein sequence ID" value="RKE46955.1"/>
    <property type="molecule type" value="Genomic_DNA"/>
</dbReference>
<comment type="caution">
    <text evidence="1">The sequence shown here is derived from an EMBL/GenBank/DDBJ whole genome shotgun (WGS) entry which is preliminary data.</text>
</comment>
<organism evidence="1 2">
    <name type="scientific">Sphingobacterium detergens</name>
    <dbReference type="NCBI Taxonomy" id="1145106"/>
    <lineage>
        <taxon>Bacteria</taxon>
        <taxon>Pseudomonadati</taxon>
        <taxon>Bacteroidota</taxon>
        <taxon>Sphingobacteriia</taxon>
        <taxon>Sphingobacteriales</taxon>
        <taxon>Sphingobacteriaceae</taxon>
        <taxon>Sphingobacterium</taxon>
    </lineage>
</organism>
<accession>A0A420ARA2</accession>
<dbReference type="Proteomes" id="UP000286246">
    <property type="component" value="Unassembled WGS sequence"/>
</dbReference>
<keyword evidence="2" id="KW-1185">Reference proteome</keyword>
<reference evidence="1 2" key="1">
    <citation type="submission" date="2018-09" db="EMBL/GenBank/DDBJ databases">
        <title>Genomic Encyclopedia of Type Strains, Phase III (KMG-III): the genomes of soil and plant-associated and newly described type strains.</title>
        <authorList>
            <person name="Whitman W."/>
        </authorList>
    </citation>
    <scope>NUCLEOTIDE SEQUENCE [LARGE SCALE GENOMIC DNA]</scope>
    <source>
        <strain evidence="1 2">CECT 7938</strain>
    </source>
</reference>
<protein>
    <submittedName>
        <fullName evidence="1">Uncharacterized protein</fullName>
    </submittedName>
</protein>
<name>A0A420ARA2_SPHD1</name>
<evidence type="ECO:0000313" key="1">
    <source>
        <dbReference type="EMBL" id="RKE46955.1"/>
    </source>
</evidence>
<dbReference type="AlphaFoldDB" id="A0A420ARA2"/>